<name>A0A345HZS7_9ACTN</name>
<reference evidence="7" key="1">
    <citation type="submission" date="2018-07" db="EMBL/GenBank/DDBJ databases">
        <authorList>
            <person name="Zhao J."/>
        </authorList>
    </citation>
    <scope>NUCLEOTIDE SEQUENCE [LARGE SCALE GENOMIC DNA]</scope>
    <source>
        <strain evidence="7">GSSD-12</strain>
    </source>
</reference>
<keyword evidence="4 5" id="KW-0472">Membrane</keyword>
<accession>A0A345HZS7</accession>
<dbReference type="RefSeq" id="WP_114664741.1">
    <property type="nucleotide sequence ID" value="NZ_CP031194.1"/>
</dbReference>
<dbReference type="GO" id="GO:0016020">
    <property type="term" value="C:membrane"/>
    <property type="evidence" value="ECO:0007669"/>
    <property type="project" value="UniProtKB-SubCell"/>
</dbReference>
<evidence type="ECO:0000256" key="2">
    <source>
        <dbReference type="ARBA" id="ARBA00022692"/>
    </source>
</evidence>
<feature type="transmembrane region" description="Helical" evidence="5">
    <location>
        <begin position="102"/>
        <end position="121"/>
    </location>
</feature>
<dbReference type="Pfam" id="PF13564">
    <property type="entry name" value="DoxX_2"/>
    <property type="match status" value="1"/>
</dbReference>
<dbReference type="EMBL" id="CP031194">
    <property type="protein sequence ID" value="AXG82201.1"/>
    <property type="molecule type" value="Genomic_DNA"/>
</dbReference>
<evidence type="ECO:0000256" key="1">
    <source>
        <dbReference type="ARBA" id="ARBA00004141"/>
    </source>
</evidence>
<evidence type="ECO:0000313" key="7">
    <source>
        <dbReference type="Proteomes" id="UP000253868"/>
    </source>
</evidence>
<evidence type="ECO:0000256" key="5">
    <source>
        <dbReference type="SAM" id="Phobius"/>
    </source>
</evidence>
<keyword evidence="7" id="KW-1185">Reference proteome</keyword>
<dbReference type="AlphaFoldDB" id="A0A345HZS7"/>
<evidence type="ECO:0000256" key="3">
    <source>
        <dbReference type="ARBA" id="ARBA00022989"/>
    </source>
</evidence>
<evidence type="ECO:0000313" key="6">
    <source>
        <dbReference type="EMBL" id="AXG82201.1"/>
    </source>
</evidence>
<comment type="subcellular location">
    <subcellularLocation>
        <location evidence="1">Membrane</location>
        <topology evidence="1">Multi-pass membrane protein</topology>
    </subcellularLocation>
</comment>
<evidence type="ECO:0000256" key="4">
    <source>
        <dbReference type="ARBA" id="ARBA00023136"/>
    </source>
</evidence>
<gene>
    <name evidence="6" type="ORF">DVK44_35965</name>
</gene>
<dbReference type="KEGG" id="spad:DVK44_35965"/>
<dbReference type="InterPro" id="IPR032808">
    <property type="entry name" value="DoxX"/>
</dbReference>
<organism evidence="6 7">
    <name type="scientific">Streptomyces paludis</name>
    <dbReference type="NCBI Taxonomy" id="2282738"/>
    <lineage>
        <taxon>Bacteria</taxon>
        <taxon>Bacillati</taxon>
        <taxon>Actinomycetota</taxon>
        <taxon>Actinomycetes</taxon>
        <taxon>Kitasatosporales</taxon>
        <taxon>Streptomycetaceae</taxon>
        <taxon>Streptomyces</taxon>
    </lineage>
</organism>
<proteinExistence type="predicted"/>
<feature type="transmembrane region" description="Helical" evidence="5">
    <location>
        <begin position="43"/>
        <end position="61"/>
    </location>
</feature>
<keyword evidence="2 5" id="KW-0812">Transmembrane</keyword>
<dbReference type="Proteomes" id="UP000253868">
    <property type="component" value="Chromosome"/>
</dbReference>
<sequence>MYVTAIVLSALLALAAAGAGVPKLLDKGTVPGVLRDHLKVGAALVRLIGLAEVAAAVGLVGGIFWQPLGIAAAAGLAGLFAGAVIYHRRAGDYADAEARGGAMGPVVLGLVSVAVGVTLALSL</sequence>
<protein>
    <submittedName>
        <fullName evidence="6">DoxX family protein</fullName>
    </submittedName>
</protein>
<feature type="transmembrane region" description="Helical" evidence="5">
    <location>
        <begin position="68"/>
        <end position="87"/>
    </location>
</feature>
<keyword evidence="3 5" id="KW-1133">Transmembrane helix</keyword>